<dbReference type="Proteomes" id="UP000291151">
    <property type="component" value="Chromosome"/>
</dbReference>
<keyword evidence="7" id="KW-0067">ATP-binding</keyword>
<dbReference type="InterPro" id="IPR003594">
    <property type="entry name" value="HATPase_dom"/>
</dbReference>
<keyword evidence="5" id="KW-0547">Nucleotide-binding</keyword>
<evidence type="ECO:0000256" key="1">
    <source>
        <dbReference type="ARBA" id="ARBA00000085"/>
    </source>
</evidence>
<keyword evidence="9" id="KW-0812">Transmembrane</keyword>
<keyword evidence="6" id="KW-0418">Kinase</keyword>
<dbReference type="SUPFAM" id="SSF55874">
    <property type="entry name" value="ATPase domain of HSP90 chaperone/DNA topoisomerase II/histidine kinase"/>
    <property type="match status" value="1"/>
</dbReference>
<keyword evidence="4" id="KW-0808">Transferase</keyword>
<dbReference type="PROSITE" id="PS50109">
    <property type="entry name" value="HIS_KIN"/>
    <property type="match status" value="1"/>
</dbReference>
<comment type="catalytic activity">
    <reaction evidence="1">
        <text>ATP + protein L-histidine = ADP + protein N-phospho-L-histidine.</text>
        <dbReference type="EC" id="2.7.13.3"/>
    </reaction>
</comment>
<reference evidence="11 12" key="1">
    <citation type="submission" date="2019-02" db="EMBL/GenBank/DDBJ databases">
        <title>Ureibacillus thermophilus.</title>
        <authorList>
            <person name="Sunny J.S."/>
            <person name="Natarajan A."/>
            <person name="Saleena L.M."/>
        </authorList>
    </citation>
    <scope>NUCLEOTIDE SEQUENCE [LARGE SCALE GENOMIC DNA]</scope>
    <source>
        <strain evidence="11 12">LM102</strain>
    </source>
</reference>
<keyword evidence="8" id="KW-0902">Two-component regulatory system</keyword>
<dbReference type="GO" id="GO:0005524">
    <property type="term" value="F:ATP binding"/>
    <property type="evidence" value="ECO:0007669"/>
    <property type="project" value="UniProtKB-KW"/>
</dbReference>
<protein>
    <recommendedName>
        <fullName evidence="2">histidine kinase</fullName>
        <ecNumber evidence="2">2.7.13.3</ecNumber>
    </recommendedName>
</protein>
<dbReference type="PANTHER" id="PTHR43065">
    <property type="entry name" value="SENSOR HISTIDINE KINASE"/>
    <property type="match status" value="1"/>
</dbReference>
<dbReference type="GO" id="GO:0000160">
    <property type="term" value="P:phosphorelay signal transduction system"/>
    <property type="evidence" value="ECO:0007669"/>
    <property type="project" value="UniProtKB-KW"/>
</dbReference>
<evidence type="ECO:0000313" key="11">
    <source>
        <dbReference type="EMBL" id="QBK24803.1"/>
    </source>
</evidence>
<dbReference type="EC" id="2.7.13.3" evidence="2"/>
<keyword evidence="9" id="KW-1133">Transmembrane helix</keyword>
<keyword evidence="9" id="KW-0472">Membrane</keyword>
<dbReference type="EMBL" id="CP036528">
    <property type="protein sequence ID" value="QBK24803.1"/>
    <property type="molecule type" value="Genomic_DNA"/>
</dbReference>
<dbReference type="InterPro" id="IPR005467">
    <property type="entry name" value="His_kinase_dom"/>
</dbReference>
<proteinExistence type="predicted"/>
<dbReference type="RefSeq" id="WP_208651085.1">
    <property type="nucleotide sequence ID" value="NZ_CP036528.1"/>
</dbReference>
<keyword evidence="3" id="KW-0597">Phosphoprotein</keyword>
<dbReference type="PRINTS" id="PR00344">
    <property type="entry name" value="BCTRLSENSOR"/>
</dbReference>
<evidence type="ECO:0000256" key="2">
    <source>
        <dbReference type="ARBA" id="ARBA00012438"/>
    </source>
</evidence>
<dbReference type="SMART" id="SM00387">
    <property type="entry name" value="HATPase_c"/>
    <property type="match status" value="1"/>
</dbReference>
<gene>
    <name evidence="11" type="ORF">DKZ56_02240</name>
</gene>
<evidence type="ECO:0000256" key="8">
    <source>
        <dbReference type="ARBA" id="ARBA00023012"/>
    </source>
</evidence>
<feature type="transmembrane region" description="Helical" evidence="9">
    <location>
        <begin position="155"/>
        <end position="175"/>
    </location>
</feature>
<feature type="transmembrane region" description="Helical" evidence="9">
    <location>
        <begin position="60"/>
        <end position="81"/>
    </location>
</feature>
<dbReference type="KEGG" id="uth:DKZ56_02240"/>
<dbReference type="InterPro" id="IPR036890">
    <property type="entry name" value="HATPase_C_sf"/>
</dbReference>
<evidence type="ECO:0000256" key="5">
    <source>
        <dbReference type="ARBA" id="ARBA00022741"/>
    </source>
</evidence>
<organism evidence="11 12">
    <name type="scientific">Ureibacillus thermophilus</name>
    <dbReference type="NCBI Taxonomy" id="367743"/>
    <lineage>
        <taxon>Bacteria</taxon>
        <taxon>Bacillati</taxon>
        <taxon>Bacillota</taxon>
        <taxon>Bacilli</taxon>
        <taxon>Bacillales</taxon>
        <taxon>Caryophanaceae</taxon>
        <taxon>Ureibacillus</taxon>
    </lineage>
</organism>
<name>A0A4P6UP74_9BACL</name>
<dbReference type="PANTHER" id="PTHR43065:SF10">
    <property type="entry name" value="PEROXIDE STRESS-ACTIVATED HISTIDINE KINASE MAK3"/>
    <property type="match status" value="1"/>
</dbReference>
<keyword evidence="12" id="KW-1185">Reference proteome</keyword>
<evidence type="ECO:0000256" key="9">
    <source>
        <dbReference type="SAM" id="Phobius"/>
    </source>
</evidence>
<accession>A0A4P6UP74</accession>
<dbReference type="InterPro" id="IPR004358">
    <property type="entry name" value="Sig_transdc_His_kin-like_C"/>
</dbReference>
<evidence type="ECO:0000256" key="3">
    <source>
        <dbReference type="ARBA" id="ARBA00022553"/>
    </source>
</evidence>
<evidence type="ECO:0000256" key="6">
    <source>
        <dbReference type="ARBA" id="ARBA00022777"/>
    </source>
</evidence>
<evidence type="ECO:0000256" key="7">
    <source>
        <dbReference type="ARBA" id="ARBA00022840"/>
    </source>
</evidence>
<feature type="transmembrane region" description="Helical" evidence="9">
    <location>
        <begin position="118"/>
        <end position="135"/>
    </location>
</feature>
<evidence type="ECO:0000259" key="10">
    <source>
        <dbReference type="PROSITE" id="PS50109"/>
    </source>
</evidence>
<evidence type="ECO:0000313" key="12">
    <source>
        <dbReference type="Proteomes" id="UP000291151"/>
    </source>
</evidence>
<dbReference type="GO" id="GO:0004673">
    <property type="term" value="F:protein histidine kinase activity"/>
    <property type="evidence" value="ECO:0007669"/>
    <property type="project" value="UniProtKB-EC"/>
</dbReference>
<sequence>MEKTKFVHNHKFLLIFAVAIVTAIASEVKVIPYEGAPFRFGLGTIMFLLGILIRPLPLIYTGLITGILVVLFRTMLDWLFFESAFSYSFFSHFPAGLFYILFAIGLRIINTEKYKSKPLLLASFIMMIEFVSNYIEQFVTSVYITNISVTIKDIGLLLLVAFIRSFFVIGIYSSITVEEQKKQMQQLLNFISTLYVEALYLKKSMNEIEQITASSYGLYEQLKNIDPAISLKALSIAQEIHEVKKDEQRIYAGLSKILNIKLLDAYFISDLLQYVKETNEKYSEMLNKKIDITVSCNQDFRTNEHIPLLALMNNLVTNAVEAIEKEGTIHIAVHVSKSFATITVEDTGAGIPKNLIPIIFDPGFTTKFNGEGVPSTGIGLSHVQAIVEKFNGTIHVESDEKTIFSIKIPIQYLVKGDIA</sequence>
<feature type="domain" description="Histidine kinase" evidence="10">
    <location>
        <begin position="217"/>
        <end position="412"/>
    </location>
</feature>
<dbReference type="Pfam" id="PF02518">
    <property type="entry name" value="HATPase_c"/>
    <property type="match status" value="1"/>
</dbReference>
<dbReference type="AlphaFoldDB" id="A0A4P6UP74"/>
<evidence type="ECO:0000256" key="4">
    <source>
        <dbReference type="ARBA" id="ARBA00022679"/>
    </source>
</evidence>
<dbReference type="Gene3D" id="3.30.565.10">
    <property type="entry name" value="Histidine kinase-like ATPase, C-terminal domain"/>
    <property type="match status" value="1"/>
</dbReference>
<feature type="transmembrane region" description="Helical" evidence="9">
    <location>
        <begin position="87"/>
        <end position="106"/>
    </location>
</feature>